<gene>
    <name evidence="1" type="ORF">Taro_026751</name>
</gene>
<sequence length="85" mass="9808">MPHFRKLGPESLKVSDMELQQCELQLWCCLFVYSVEVERQLDLSSLAARLSGRPVLLVQVRESRRFHTRLLVQSRIVAVLGPCLQ</sequence>
<dbReference type="AlphaFoldDB" id="A0A843VLI9"/>
<keyword evidence="2" id="KW-1185">Reference proteome</keyword>
<protein>
    <submittedName>
        <fullName evidence="1">Uncharacterized protein</fullName>
    </submittedName>
</protein>
<comment type="caution">
    <text evidence="1">The sequence shown here is derived from an EMBL/GenBank/DDBJ whole genome shotgun (WGS) entry which is preliminary data.</text>
</comment>
<organism evidence="1 2">
    <name type="scientific">Colocasia esculenta</name>
    <name type="common">Wild taro</name>
    <name type="synonym">Arum esculentum</name>
    <dbReference type="NCBI Taxonomy" id="4460"/>
    <lineage>
        <taxon>Eukaryota</taxon>
        <taxon>Viridiplantae</taxon>
        <taxon>Streptophyta</taxon>
        <taxon>Embryophyta</taxon>
        <taxon>Tracheophyta</taxon>
        <taxon>Spermatophyta</taxon>
        <taxon>Magnoliopsida</taxon>
        <taxon>Liliopsida</taxon>
        <taxon>Araceae</taxon>
        <taxon>Aroideae</taxon>
        <taxon>Colocasieae</taxon>
        <taxon>Colocasia</taxon>
    </lineage>
</organism>
<dbReference type="EMBL" id="NMUH01001630">
    <property type="protein sequence ID" value="MQL94094.1"/>
    <property type="molecule type" value="Genomic_DNA"/>
</dbReference>
<reference evidence="1" key="1">
    <citation type="submission" date="2017-07" db="EMBL/GenBank/DDBJ databases">
        <title>Taro Niue Genome Assembly and Annotation.</title>
        <authorList>
            <person name="Atibalentja N."/>
            <person name="Keating K."/>
            <person name="Fields C.J."/>
        </authorList>
    </citation>
    <scope>NUCLEOTIDE SEQUENCE</scope>
    <source>
        <strain evidence="1">Niue_2</strain>
        <tissue evidence="1">Leaf</tissue>
    </source>
</reference>
<evidence type="ECO:0000313" key="1">
    <source>
        <dbReference type="EMBL" id="MQL94094.1"/>
    </source>
</evidence>
<name>A0A843VLI9_COLES</name>
<proteinExistence type="predicted"/>
<accession>A0A843VLI9</accession>
<evidence type="ECO:0000313" key="2">
    <source>
        <dbReference type="Proteomes" id="UP000652761"/>
    </source>
</evidence>
<dbReference type="Proteomes" id="UP000652761">
    <property type="component" value="Unassembled WGS sequence"/>
</dbReference>